<protein>
    <submittedName>
        <fullName evidence="3">Uncharacterized protein LOC106457666 isoform X3</fullName>
    </submittedName>
</protein>
<dbReference type="GeneID" id="106457666"/>
<proteinExistence type="predicted"/>
<name>A0ABM1S6X2_LIMPO</name>
<feature type="region of interest" description="Disordered" evidence="1">
    <location>
        <begin position="77"/>
        <end position="98"/>
    </location>
</feature>
<feature type="region of interest" description="Disordered" evidence="1">
    <location>
        <begin position="180"/>
        <end position="199"/>
    </location>
</feature>
<feature type="compositionally biased region" description="Polar residues" evidence="1">
    <location>
        <begin position="188"/>
        <end position="197"/>
    </location>
</feature>
<evidence type="ECO:0000313" key="3">
    <source>
        <dbReference type="RefSeq" id="XP_022239377.1"/>
    </source>
</evidence>
<gene>
    <name evidence="3" type="primary">LOC106457666</name>
</gene>
<feature type="compositionally biased region" description="Polar residues" evidence="1">
    <location>
        <begin position="77"/>
        <end position="93"/>
    </location>
</feature>
<dbReference type="RefSeq" id="XP_022239377.1">
    <property type="nucleotide sequence ID" value="XM_022383669.1"/>
</dbReference>
<feature type="region of interest" description="Disordered" evidence="1">
    <location>
        <begin position="511"/>
        <end position="554"/>
    </location>
</feature>
<dbReference type="Proteomes" id="UP000694941">
    <property type="component" value="Unplaced"/>
</dbReference>
<evidence type="ECO:0000313" key="2">
    <source>
        <dbReference type="Proteomes" id="UP000694941"/>
    </source>
</evidence>
<reference evidence="3" key="1">
    <citation type="submission" date="2025-08" db="UniProtKB">
        <authorList>
            <consortium name="RefSeq"/>
        </authorList>
    </citation>
    <scope>IDENTIFICATION</scope>
    <source>
        <tissue evidence="3">Muscle</tissue>
    </source>
</reference>
<accession>A0ABM1S6X2</accession>
<feature type="compositionally biased region" description="Basic and acidic residues" evidence="1">
    <location>
        <begin position="540"/>
        <end position="554"/>
    </location>
</feature>
<organism evidence="2 3">
    <name type="scientific">Limulus polyphemus</name>
    <name type="common">Atlantic horseshoe crab</name>
    <dbReference type="NCBI Taxonomy" id="6850"/>
    <lineage>
        <taxon>Eukaryota</taxon>
        <taxon>Metazoa</taxon>
        <taxon>Ecdysozoa</taxon>
        <taxon>Arthropoda</taxon>
        <taxon>Chelicerata</taxon>
        <taxon>Merostomata</taxon>
        <taxon>Xiphosura</taxon>
        <taxon>Limulidae</taxon>
        <taxon>Limulus</taxon>
    </lineage>
</organism>
<keyword evidence="2" id="KW-1185">Reference proteome</keyword>
<evidence type="ECO:0000256" key="1">
    <source>
        <dbReference type="SAM" id="MobiDB-lite"/>
    </source>
</evidence>
<sequence>MIGIDNVCVMPKVQDCITKSKKENNEALAGLPEGELQKLLEEAVTFNRPSSEDSYLLQKLKAEHAELCKDVRQHSTSLNPEVSSSSFDTFSQAGGSGEASKRRDVCVSKFFHDPNTCRDIIRSVDLVEQRTGFSGRNNEDYSTFVSGSKQHESKSSVDLTFMKTLDSCVMMQPLEKDKGNKDYRAKHTNSLSDSPSEASFHKDDTFQITRTNGLSFEIISSSLDPMNIRSNILKDQFSAIDLHKKSVYISSHLSDLVSHELLDFSKLIDSSYLGVKQKPCHQNSFTDTQQKMDTTTNLVSSSEYMQDLKNSYNRPVDFEMKEMKKTKCMEEAINETSMLKRFLSVCNNHYAGCKSDGDKEDIQFDKVKVNENTAVLPKVFDCDAENPLSREVQSETVYVQPQIRNLRLRPLCSKLNEEMGFSPLELSGSSKTEIFSTEARNLQNDRANRKGKRLRGNTDTQTILFAKDIAGHRWDEDIDSLLAFINSSDQKLEGVAVESINSLENVDSLPRSSVHQVRDRKKYKVSSKEGKNGPNCKPKTNYEKSSKDHRNCVF</sequence>